<comment type="caution">
    <text evidence="1">The sequence shown here is derived from an EMBL/GenBank/DDBJ whole genome shotgun (WGS) entry which is preliminary data.</text>
</comment>
<sequence length="16" mass="2050">MLINQMMIWLLMHMMI</sequence>
<dbReference type="Proteomes" id="UP000593576">
    <property type="component" value="Unassembled WGS sequence"/>
</dbReference>
<name>A0A7J9MKJ5_GOSSC</name>
<evidence type="ECO:0000313" key="1">
    <source>
        <dbReference type="EMBL" id="MBA0871501.1"/>
    </source>
</evidence>
<proteinExistence type="predicted"/>
<keyword evidence="2" id="KW-1185">Reference proteome</keyword>
<accession>A0A7J9MKJ5</accession>
<protein>
    <submittedName>
        <fullName evidence="1">Uncharacterized protein</fullName>
    </submittedName>
</protein>
<dbReference type="AlphaFoldDB" id="A0A7J9MKJ5"/>
<reference evidence="1 2" key="1">
    <citation type="journal article" date="2019" name="Genome Biol. Evol.">
        <title>Insights into the evolution of the New World diploid cottons (Gossypium, subgenus Houzingenia) based on genome sequencing.</title>
        <authorList>
            <person name="Grover C.E."/>
            <person name="Arick M.A. 2nd"/>
            <person name="Thrash A."/>
            <person name="Conover J.L."/>
            <person name="Sanders W.S."/>
            <person name="Peterson D.G."/>
            <person name="Frelichowski J.E."/>
            <person name="Scheffler J.A."/>
            <person name="Scheffler B.E."/>
            <person name="Wendel J.F."/>
        </authorList>
    </citation>
    <scope>NUCLEOTIDE SEQUENCE [LARGE SCALE GENOMIC DNA]</scope>
    <source>
        <strain evidence="1">1</strain>
        <tissue evidence="1">Leaf</tissue>
    </source>
</reference>
<organism evidence="1 2">
    <name type="scientific">Gossypium schwendimanii</name>
    <name type="common">Cotton</name>
    <dbReference type="NCBI Taxonomy" id="34291"/>
    <lineage>
        <taxon>Eukaryota</taxon>
        <taxon>Viridiplantae</taxon>
        <taxon>Streptophyta</taxon>
        <taxon>Embryophyta</taxon>
        <taxon>Tracheophyta</taxon>
        <taxon>Spermatophyta</taxon>
        <taxon>Magnoliopsida</taxon>
        <taxon>eudicotyledons</taxon>
        <taxon>Gunneridae</taxon>
        <taxon>Pentapetalae</taxon>
        <taxon>rosids</taxon>
        <taxon>malvids</taxon>
        <taxon>Malvales</taxon>
        <taxon>Malvaceae</taxon>
        <taxon>Malvoideae</taxon>
        <taxon>Gossypium</taxon>
    </lineage>
</organism>
<dbReference type="EMBL" id="JABFAF010000011">
    <property type="protein sequence ID" value="MBA0871501.1"/>
    <property type="molecule type" value="Genomic_DNA"/>
</dbReference>
<dbReference type="OrthoDB" id="20381at2759"/>
<gene>
    <name evidence="1" type="ORF">Goshw_026765</name>
</gene>
<evidence type="ECO:0000313" key="2">
    <source>
        <dbReference type="Proteomes" id="UP000593576"/>
    </source>
</evidence>